<evidence type="ECO:0000313" key="2">
    <source>
        <dbReference type="Proteomes" id="UP000681967"/>
    </source>
</evidence>
<organism evidence="1 2">
    <name type="scientific">Rotaria magnacalcarata</name>
    <dbReference type="NCBI Taxonomy" id="392030"/>
    <lineage>
        <taxon>Eukaryota</taxon>
        <taxon>Metazoa</taxon>
        <taxon>Spiralia</taxon>
        <taxon>Gnathifera</taxon>
        <taxon>Rotifera</taxon>
        <taxon>Eurotatoria</taxon>
        <taxon>Bdelloidea</taxon>
        <taxon>Philodinida</taxon>
        <taxon>Philodinidae</taxon>
        <taxon>Rotaria</taxon>
    </lineage>
</organism>
<feature type="non-terminal residue" evidence="1">
    <location>
        <position position="1"/>
    </location>
</feature>
<accession>A0A8S2XGH9</accession>
<proteinExistence type="predicted"/>
<evidence type="ECO:0000313" key="1">
    <source>
        <dbReference type="EMBL" id="CAF4493095.1"/>
    </source>
</evidence>
<dbReference type="Gene3D" id="3.20.20.10">
    <property type="entry name" value="Alanine racemase"/>
    <property type="match status" value="1"/>
</dbReference>
<dbReference type="EMBL" id="CAJOBH010075723">
    <property type="protein sequence ID" value="CAF4493095.1"/>
    <property type="molecule type" value="Genomic_DNA"/>
</dbReference>
<dbReference type="Proteomes" id="UP000681967">
    <property type="component" value="Unassembled WGS sequence"/>
</dbReference>
<feature type="non-terminal residue" evidence="1">
    <location>
        <position position="80"/>
    </location>
</feature>
<sequence length="80" mass="9046">LIDSSTNVEQLGEFFNSNKQTKLQVLLEIGVRNGRTGIRTEEDETIILNTLTQYKDSLALVGVELFEGVLHEEEPIRVML</sequence>
<dbReference type="AlphaFoldDB" id="A0A8S2XGH9"/>
<reference evidence="1" key="1">
    <citation type="submission" date="2021-02" db="EMBL/GenBank/DDBJ databases">
        <authorList>
            <person name="Nowell W R."/>
        </authorList>
    </citation>
    <scope>NUCLEOTIDE SEQUENCE</scope>
</reference>
<protein>
    <submittedName>
        <fullName evidence="1">Uncharacterized protein</fullName>
    </submittedName>
</protein>
<name>A0A8S2XGH9_9BILA</name>
<comment type="caution">
    <text evidence="1">The sequence shown here is derived from an EMBL/GenBank/DDBJ whole genome shotgun (WGS) entry which is preliminary data.</text>
</comment>
<gene>
    <name evidence="1" type="ORF">BYL167_LOCUS35657</name>
</gene>
<dbReference type="InterPro" id="IPR029066">
    <property type="entry name" value="PLP-binding_barrel"/>
</dbReference>